<protein>
    <submittedName>
        <fullName evidence="2">Uncharacterized protein</fullName>
    </submittedName>
</protein>
<organism evidence="2 3">
    <name type="scientific">Ajellomyces capsulatus (strain G186AR / H82 / ATCC MYA-2454 / RMSCC 2432)</name>
    <name type="common">Darling's disease fungus</name>
    <name type="synonym">Histoplasma capsulatum</name>
    <dbReference type="NCBI Taxonomy" id="447093"/>
    <lineage>
        <taxon>Eukaryota</taxon>
        <taxon>Fungi</taxon>
        <taxon>Dikarya</taxon>
        <taxon>Ascomycota</taxon>
        <taxon>Pezizomycotina</taxon>
        <taxon>Eurotiomycetes</taxon>
        <taxon>Eurotiomycetidae</taxon>
        <taxon>Onygenales</taxon>
        <taxon>Ajellomycetaceae</taxon>
        <taxon>Histoplasma</taxon>
    </lineage>
</organism>
<evidence type="ECO:0000313" key="3">
    <source>
        <dbReference type="Proteomes" id="UP000001631"/>
    </source>
</evidence>
<evidence type="ECO:0000313" key="2">
    <source>
        <dbReference type="EMBL" id="EEH08384.1"/>
    </source>
</evidence>
<dbReference type="GeneID" id="69036689"/>
<sequence length="166" mass="18346">MKIDKTQEENWETQDPAHREVTGTSRVLERIAGILSYFGSSRCSEASSPKIDSIINKEMQVTELPSSSKPRHLAEKRTGVGGQIAVIIEQIAKASEMISTTSYSTLYSVIRYTKRVRSTVSGLRQEGYQDLLDPIANIIGQWPIPAASPRARPKGVRNRITSITGT</sequence>
<dbReference type="Proteomes" id="UP000001631">
    <property type="component" value="Unassembled WGS sequence"/>
</dbReference>
<proteinExistence type="predicted"/>
<dbReference type="RefSeq" id="XP_045288865.1">
    <property type="nucleotide sequence ID" value="XM_045430722.1"/>
</dbReference>
<name>C0NKJ3_AJECG</name>
<accession>C0NKJ3</accession>
<evidence type="ECO:0000256" key="1">
    <source>
        <dbReference type="SAM" id="MobiDB-lite"/>
    </source>
</evidence>
<keyword evidence="3" id="KW-1185">Reference proteome</keyword>
<dbReference type="EMBL" id="GG663366">
    <property type="protein sequence ID" value="EEH08384.1"/>
    <property type="molecule type" value="Genomic_DNA"/>
</dbReference>
<reference evidence="2" key="1">
    <citation type="submission" date="2009-02" db="EMBL/GenBank/DDBJ databases">
        <title>The Genome Sequence of Ajellomyces capsulatus strain G186AR.</title>
        <authorList>
            <consortium name="The Broad Institute Genome Sequencing Platform"/>
            <person name="Champion M."/>
            <person name="Cuomo C."/>
            <person name="Ma L.-J."/>
            <person name="Henn M.R."/>
            <person name="Sil A."/>
            <person name="Goldman B."/>
            <person name="Young S.K."/>
            <person name="Kodira C.D."/>
            <person name="Zeng Q."/>
            <person name="Koehrsen M."/>
            <person name="Alvarado L."/>
            <person name="Berlin A."/>
            <person name="Borenstein D."/>
            <person name="Chen Z."/>
            <person name="Engels R."/>
            <person name="Freedman E."/>
            <person name="Gellesch M."/>
            <person name="Goldberg J."/>
            <person name="Griggs A."/>
            <person name="Gujja S."/>
            <person name="Heiman D."/>
            <person name="Hepburn T."/>
            <person name="Howarth C."/>
            <person name="Jen D."/>
            <person name="Larson L."/>
            <person name="Lewis B."/>
            <person name="Mehta T."/>
            <person name="Park D."/>
            <person name="Pearson M."/>
            <person name="Roberts A."/>
            <person name="Saif S."/>
            <person name="Shea T."/>
            <person name="Shenoy N."/>
            <person name="Sisk P."/>
            <person name="Stolte C."/>
            <person name="Sykes S."/>
            <person name="Walk T."/>
            <person name="White J."/>
            <person name="Yandava C."/>
            <person name="Klein B."/>
            <person name="McEwen J.G."/>
            <person name="Puccia R."/>
            <person name="Goldman G.H."/>
            <person name="Felipe M.S."/>
            <person name="Nino-Vega G."/>
            <person name="San-Blas G."/>
            <person name="Taylor J."/>
            <person name="Mendoza L."/>
            <person name="Galagan J."/>
            <person name="Nusbaum C."/>
            <person name="Birren B."/>
        </authorList>
    </citation>
    <scope>NUCLEOTIDE SEQUENCE</scope>
    <source>
        <strain evidence="2">G186AR</strain>
    </source>
</reference>
<feature type="region of interest" description="Disordered" evidence="1">
    <location>
        <begin position="1"/>
        <end position="21"/>
    </location>
</feature>
<gene>
    <name evidence="2" type="ORF">HCBG_03673</name>
</gene>
<dbReference type="AlphaFoldDB" id="C0NKJ3"/>
<dbReference type="InParanoid" id="C0NKJ3"/>
<dbReference type="HOGENOM" id="CLU_1602236_0_0_1"/>